<comment type="caution">
    <text evidence="2">The sequence shown here is derived from an EMBL/GenBank/DDBJ whole genome shotgun (WGS) entry which is preliminary data.</text>
</comment>
<feature type="compositionally biased region" description="Polar residues" evidence="1">
    <location>
        <begin position="74"/>
        <end position="85"/>
    </location>
</feature>
<protein>
    <recommendedName>
        <fullName evidence="4">SAP domain-containing protein</fullName>
    </recommendedName>
</protein>
<feature type="compositionally biased region" description="Basic and acidic residues" evidence="1">
    <location>
        <begin position="128"/>
        <end position="144"/>
    </location>
</feature>
<evidence type="ECO:0000313" key="3">
    <source>
        <dbReference type="Proteomes" id="UP001218188"/>
    </source>
</evidence>
<dbReference type="Proteomes" id="UP001218188">
    <property type="component" value="Unassembled WGS sequence"/>
</dbReference>
<accession>A0AAD6XHA6</accession>
<feature type="region of interest" description="Disordered" evidence="1">
    <location>
        <begin position="74"/>
        <end position="144"/>
    </location>
</feature>
<feature type="compositionally biased region" description="Basic and acidic residues" evidence="1">
    <location>
        <begin position="90"/>
        <end position="100"/>
    </location>
</feature>
<sequence>MPPPQLIPLDSIAGGVITRNRTLTVLYSIAAAVGLDATGKKDDILPRIMTKLTEDPEFAQRPEHMKFSVYRANKTAQKTSKNGRSSAVKAAEDAEEDKRALPATGAHRTLTEGKASIDPPPQFARLEGPTKKNEVLEHDDQHCT</sequence>
<gene>
    <name evidence="2" type="ORF">C8F04DRAFT_527315</name>
</gene>
<dbReference type="AlphaFoldDB" id="A0AAD6XHA6"/>
<keyword evidence="3" id="KW-1185">Reference proteome</keyword>
<name>A0AAD6XHA6_9AGAR</name>
<evidence type="ECO:0000256" key="1">
    <source>
        <dbReference type="SAM" id="MobiDB-lite"/>
    </source>
</evidence>
<evidence type="ECO:0008006" key="4">
    <source>
        <dbReference type="Google" id="ProtNLM"/>
    </source>
</evidence>
<proteinExistence type="predicted"/>
<reference evidence="2" key="1">
    <citation type="submission" date="2023-03" db="EMBL/GenBank/DDBJ databases">
        <title>Massive genome expansion in bonnet fungi (Mycena s.s.) driven by repeated elements and novel gene families across ecological guilds.</title>
        <authorList>
            <consortium name="Lawrence Berkeley National Laboratory"/>
            <person name="Harder C.B."/>
            <person name="Miyauchi S."/>
            <person name="Viragh M."/>
            <person name="Kuo A."/>
            <person name="Thoen E."/>
            <person name="Andreopoulos B."/>
            <person name="Lu D."/>
            <person name="Skrede I."/>
            <person name="Drula E."/>
            <person name="Henrissat B."/>
            <person name="Morin E."/>
            <person name="Kohler A."/>
            <person name="Barry K."/>
            <person name="LaButti K."/>
            <person name="Morin E."/>
            <person name="Salamov A."/>
            <person name="Lipzen A."/>
            <person name="Mereny Z."/>
            <person name="Hegedus B."/>
            <person name="Baldrian P."/>
            <person name="Stursova M."/>
            <person name="Weitz H."/>
            <person name="Taylor A."/>
            <person name="Grigoriev I.V."/>
            <person name="Nagy L.G."/>
            <person name="Martin F."/>
            <person name="Kauserud H."/>
        </authorList>
    </citation>
    <scope>NUCLEOTIDE SEQUENCE</scope>
    <source>
        <strain evidence="2">CBHHK200</strain>
    </source>
</reference>
<evidence type="ECO:0000313" key="2">
    <source>
        <dbReference type="EMBL" id="KAJ7045219.1"/>
    </source>
</evidence>
<dbReference type="EMBL" id="JARJCM010000005">
    <property type="protein sequence ID" value="KAJ7045219.1"/>
    <property type="molecule type" value="Genomic_DNA"/>
</dbReference>
<organism evidence="2 3">
    <name type="scientific">Mycena alexandri</name>
    <dbReference type="NCBI Taxonomy" id="1745969"/>
    <lineage>
        <taxon>Eukaryota</taxon>
        <taxon>Fungi</taxon>
        <taxon>Dikarya</taxon>
        <taxon>Basidiomycota</taxon>
        <taxon>Agaricomycotina</taxon>
        <taxon>Agaricomycetes</taxon>
        <taxon>Agaricomycetidae</taxon>
        <taxon>Agaricales</taxon>
        <taxon>Marasmiineae</taxon>
        <taxon>Mycenaceae</taxon>
        <taxon>Mycena</taxon>
    </lineage>
</organism>